<sequence>MAEIDETIKRIQTHKGVTGIIILNNDGIPLKTTMDHYNTVHITGLIHNLVHKARNTVRELDSQNELTFLRLRSKKHEIMCAPENEYMMVVIQSPSIIST</sequence>
<dbReference type="GO" id="GO:0005868">
    <property type="term" value="C:cytoplasmic dynein complex"/>
    <property type="evidence" value="ECO:0007669"/>
    <property type="project" value="UniProtKB-UniRule"/>
</dbReference>
<evidence type="ECO:0000256" key="8">
    <source>
        <dbReference type="ARBA" id="ARBA00023212"/>
    </source>
</evidence>
<evidence type="ECO:0000256" key="9">
    <source>
        <dbReference type="ARBA" id="ARBA00025362"/>
    </source>
</evidence>
<organism evidence="12 13">
    <name type="scientific">Littorina saxatilis</name>
    <dbReference type="NCBI Taxonomy" id="31220"/>
    <lineage>
        <taxon>Eukaryota</taxon>
        <taxon>Metazoa</taxon>
        <taxon>Spiralia</taxon>
        <taxon>Lophotrochozoa</taxon>
        <taxon>Mollusca</taxon>
        <taxon>Gastropoda</taxon>
        <taxon>Caenogastropoda</taxon>
        <taxon>Littorinimorpha</taxon>
        <taxon>Littorinoidea</taxon>
        <taxon>Littorinidae</taxon>
        <taxon>Littorina</taxon>
    </lineage>
</organism>
<dbReference type="Pfam" id="PF03259">
    <property type="entry name" value="Robl_LC7"/>
    <property type="match status" value="1"/>
</dbReference>
<evidence type="ECO:0000256" key="1">
    <source>
        <dbReference type="ARBA" id="ARBA00004245"/>
    </source>
</evidence>
<protein>
    <recommendedName>
        <fullName evidence="10">Dynein light chain roadblock</fullName>
    </recommendedName>
</protein>
<dbReference type="GO" id="GO:0005737">
    <property type="term" value="C:cytoplasm"/>
    <property type="evidence" value="ECO:0007669"/>
    <property type="project" value="UniProtKB-UniRule"/>
</dbReference>
<dbReference type="PIRSF" id="PIRSF009998">
    <property type="entry name" value="DLC7"/>
    <property type="match status" value="1"/>
</dbReference>
<comment type="caution">
    <text evidence="12">The sequence shown here is derived from an EMBL/GenBank/DDBJ whole genome shotgun (WGS) entry which is preliminary data.</text>
</comment>
<keyword evidence="8 10" id="KW-0206">Cytoskeleton</keyword>
<evidence type="ECO:0000256" key="5">
    <source>
        <dbReference type="ARBA" id="ARBA00022701"/>
    </source>
</evidence>
<comment type="subcellular location">
    <subcellularLocation>
        <location evidence="1 10">Cytoplasm</location>
        <location evidence="1 10">Cytoskeleton</location>
    </subcellularLocation>
</comment>
<evidence type="ECO:0000256" key="6">
    <source>
        <dbReference type="ARBA" id="ARBA00023017"/>
    </source>
</evidence>
<dbReference type="GO" id="GO:0007018">
    <property type="term" value="P:microtubule-based movement"/>
    <property type="evidence" value="ECO:0007669"/>
    <property type="project" value="UniProtKB-UniRule"/>
</dbReference>
<dbReference type="SUPFAM" id="SSF103196">
    <property type="entry name" value="Roadblock/LC7 domain"/>
    <property type="match status" value="1"/>
</dbReference>
<name>A0AAN9BZC6_9CAEN</name>
<keyword evidence="13" id="KW-1185">Reference proteome</keyword>
<keyword evidence="7 10" id="KW-0505">Motor protein</keyword>
<comment type="similarity">
    <text evidence="2 10">Belongs to the GAMAD family.</text>
</comment>
<dbReference type="GO" id="GO:0005874">
    <property type="term" value="C:microtubule"/>
    <property type="evidence" value="ECO:0007669"/>
    <property type="project" value="UniProtKB-UniRule"/>
</dbReference>
<dbReference type="InterPro" id="IPR004942">
    <property type="entry name" value="Roadblock/LAMTOR2_dom"/>
</dbReference>
<dbReference type="GO" id="GO:0045505">
    <property type="term" value="F:dynein intermediate chain binding"/>
    <property type="evidence" value="ECO:0007669"/>
    <property type="project" value="UniProtKB-UniRule"/>
</dbReference>
<keyword evidence="5 10" id="KW-0493">Microtubule</keyword>
<reference evidence="12 13" key="1">
    <citation type="submission" date="2024-02" db="EMBL/GenBank/DDBJ databases">
        <title>Chromosome-scale genome assembly of the rough periwinkle Littorina saxatilis.</title>
        <authorList>
            <person name="De Jode A."/>
            <person name="Faria R."/>
            <person name="Formenti G."/>
            <person name="Sims Y."/>
            <person name="Smith T.P."/>
            <person name="Tracey A."/>
            <person name="Wood J.M.D."/>
            <person name="Zagrodzka Z.B."/>
            <person name="Johannesson K."/>
            <person name="Butlin R.K."/>
            <person name="Leder E.H."/>
        </authorList>
    </citation>
    <scope>NUCLEOTIDE SEQUENCE [LARGE SCALE GENOMIC DNA]</scope>
    <source>
        <strain evidence="12">Snail1</strain>
        <tissue evidence="12">Muscle</tissue>
    </source>
</reference>
<dbReference type="SMART" id="SM00960">
    <property type="entry name" value="Robl_LC7"/>
    <property type="match status" value="1"/>
</dbReference>
<comment type="function">
    <text evidence="9">Acts as one of several non-catalytic accessory components of the cytoplasmic dynein 1 complex that are thought to be involved in linking dynein to cargos and to adapter proteins that regulate dynein function. Cytoplasmic dynein 1 acts as a motor for the intracellular retrograde motility of vesicles and organelles along microtubules.</text>
</comment>
<dbReference type="EMBL" id="JBAMIC010000001">
    <property type="protein sequence ID" value="KAK7114105.1"/>
    <property type="molecule type" value="Genomic_DNA"/>
</dbReference>
<evidence type="ECO:0000256" key="7">
    <source>
        <dbReference type="ARBA" id="ARBA00023175"/>
    </source>
</evidence>
<gene>
    <name evidence="12" type="ORF">V1264_000225</name>
</gene>
<dbReference type="AlphaFoldDB" id="A0AAN9BZC6"/>
<dbReference type="Proteomes" id="UP001374579">
    <property type="component" value="Unassembled WGS sequence"/>
</dbReference>
<keyword evidence="6 10" id="KW-0243">Dynein</keyword>
<evidence type="ECO:0000256" key="4">
    <source>
        <dbReference type="ARBA" id="ARBA00022490"/>
    </source>
</evidence>
<feature type="domain" description="Roadblock/LAMTOR2" evidence="11">
    <location>
        <begin position="4"/>
        <end position="92"/>
    </location>
</feature>
<evidence type="ECO:0000256" key="3">
    <source>
        <dbReference type="ARBA" id="ARBA00022448"/>
    </source>
</evidence>
<dbReference type="Gene3D" id="3.30.450.30">
    <property type="entry name" value="Dynein light chain 2a, cytoplasmic"/>
    <property type="match status" value="1"/>
</dbReference>
<dbReference type="InterPro" id="IPR016561">
    <property type="entry name" value="DYNLRB1/2"/>
</dbReference>
<proteinExistence type="inferred from homology"/>
<accession>A0AAN9BZC6</accession>
<keyword evidence="4 10" id="KW-0963">Cytoplasm</keyword>
<dbReference type="PANTHER" id="PTHR10779">
    <property type="entry name" value="DYNEIN LIGHT CHAIN ROADBLOCK"/>
    <property type="match status" value="1"/>
</dbReference>
<keyword evidence="3 10" id="KW-0813">Transport</keyword>
<evidence type="ECO:0000259" key="11">
    <source>
        <dbReference type="SMART" id="SM00960"/>
    </source>
</evidence>
<evidence type="ECO:0000313" key="12">
    <source>
        <dbReference type="EMBL" id="KAK7114105.1"/>
    </source>
</evidence>
<evidence type="ECO:0000256" key="10">
    <source>
        <dbReference type="PIRNR" id="PIRNR009998"/>
    </source>
</evidence>
<evidence type="ECO:0000313" key="13">
    <source>
        <dbReference type="Proteomes" id="UP001374579"/>
    </source>
</evidence>
<evidence type="ECO:0000256" key="2">
    <source>
        <dbReference type="ARBA" id="ARBA00007191"/>
    </source>
</evidence>
<dbReference type="FunFam" id="3.30.450.30:FF:000009">
    <property type="entry name" value="Dynein light chain roadblock"/>
    <property type="match status" value="1"/>
</dbReference>